<feature type="signal peptide" evidence="1">
    <location>
        <begin position="1"/>
        <end position="32"/>
    </location>
</feature>
<evidence type="ECO:0000313" key="3">
    <source>
        <dbReference type="Proteomes" id="UP000188268"/>
    </source>
</evidence>
<evidence type="ECO:0000313" key="2">
    <source>
        <dbReference type="EMBL" id="OMP11612.1"/>
    </source>
</evidence>
<gene>
    <name evidence="2" type="ORF">CCACVL1_00400</name>
</gene>
<protein>
    <submittedName>
        <fullName evidence="2">Uncharacterized protein</fullName>
    </submittedName>
</protein>
<dbReference type="EMBL" id="AWWV01001098">
    <property type="protein sequence ID" value="OMP11612.1"/>
    <property type="molecule type" value="Genomic_DNA"/>
</dbReference>
<accession>A0A1R3KX08</accession>
<dbReference type="AlphaFoldDB" id="A0A1R3KX08"/>
<proteinExistence type="predicted"/>
<feature type="non-terminal residue" evidence="2">
    <location>
        <position position="51"/>
    </location>
</feature>
<comment type="caution">
    <text evidence="2">The sequence shown here is derived from an EMBL/GenBank/DDBJ whole genome shotgun (WGS) entry which is preliminary data.</text>
</comment>
<sequence>MAAFVSGMKAPWLVPVSPPFLLLAHLLELALGYSSPTQSSIMEDLGLSVAE</sequence>
<keyword evidence="1" id="KW-0732">Signal</keyword>
<evidence type="ECO:0000256" key="1">
    <source>
        <dbReference type="SAM" id="SignalP"/>
    </source>
</evidence>
<name>A0A1R3KX08_COCAP</name>
<reference evidence="2 3" key="1">
    <citation type="submission" date="2013-09" db="EMBL/GenBank/DDBJ databases">
        <title>Corchorus capsularis genome sequencing.</title>
        <authorList>
            <person name="Alam M."/>
            <person name="Haque M.S."/>
            <person name="Islam M.S."/>
            <person name="Emdad E.M."/>
            <person name="Islam M.M."/>
            <person name="Ahmed B."/>
            <person name="Halim A."/>
            <person name="Hossen Q.M.M."/>
            <person name="Hossain M.Z."/>
            <person name="Ahmed R."/>
            <person name="Khan M.M."/>
            <person name="Islam R."/>
            <person name="Rashid M.M."/>
            <person name="Khan S.A."/>
            <person name="Rahman M.S."/>
            <person name="Alam M."/>
        </authorList>
    </citation>
    <scope>NUCLEOTIDE SEQUENCE [LARGE SCALE GENOMIC DNA]</scope>
    <source>
        <strain evidence="3">cv. CVL-1</strain>
        <tissue evidence="2">Whole seedling</tissue>
    </source>
</reference>
<organism evidence="2 3">
    <name type="scientific">Corchorus capsularis</name>
    <name type="common">Jute</name>
    <dbReference type="NCBI Taxonomy" id="210143"/>
    <lineage>
        <taxon>Eukaryota</taxon>
        <taxon>Viridiplantae</taxon>
        <taxon>Streptophyta</taxon>
        <taxon>Embryophyta</taxon>
        <taxon>Tracheophyta</taxon>
        <taxon>Spermatophyta</taxon>
        <taxon>Magnoliopsida</taxon>
        <taxon>eudicotyledons</taxon>
        <taxon>Gunneridae</taxon>
        <taxon>Pentapetalae</taxon>
        <taxon>rosids</taxon>
        <taxon>malvids</taxon>
        <taxon>Malvales</taxon>
        <taxon>Malvaceae</taxon>
        <taxon>Grewioideae</taxon>
        <taxon>Apeibeae</taxon>
        <taxon>Corchorus</taxon>
    </lineage>
</organism>
<feature type="chain" id="PRO_5013091191" evidence="1">
    <location>
        <begin position="33"/>
        <end position="51"/>
    </location>
</feature>
<dbReference type="Proteomes" id="UP000188268">
    <property type="component" value="Unassembled WGS sequence"/>
</dbReference>
<dbReference type="Gramene" id="OMP11612">
    <property type="protein sequence ID" value="OMP11612"/>
    <property type="gene ID" value="CCACVL1_00400"/>
</dbReference>
<keyword evidence="3" id="KW-1185">Reference proteome</keyword>